<feature type="transmembrane region" description="Helical" evidence="1">
    <location>
        <begin position="58"/>
        <end position="85"/>
    </location>
</feature>
<gene>
    <name evidence="2" type="ORF">I8Y21_003631</name>
</gene>
<proteinExistence type="predicted"/>
<keyword evidence="1" id="KW-1133">Transmembrane helix</keyword>
<keyword evidence="1" id="KW-0812">Transmembrane</keyword>
<accession>A0AAN5REP4</accession>
<dbReference type="EMBL" id="DACSEO010000047">
    <property type="protein sequence ID" value="HAT1682921.1"/>
    <property type="molecule type" value="Genomic_DNA"/>
</dbReference>
<dbReference type="Proteomes" id="UP000856143">
    <property type="component" value="Unassembled WGS sequence"/>
</dbReference>
<evidence type="ECO:0008006" key="4">
    <source>
        <dbReference type="Google" id="ProtNLM"/>
    </source>
</evidence>
<name>A0AAN5REP4_KLEOX</name>
<evidence type="ECO:0000313" key="3">
    <source>
        <dbReference type="Proteomes" id="UP000856143"/>
    </source>
</evidence>
<feature type="transmembrane region" description="Helical" evidence="1">
    <location>
        <begin position="12"/>
        <end position="38"/>
    </location>
</feature>
<comment type="caution">
    <text evidence="2">The sequence shown here is derived from an EMBL/GenBank/DDBJ whole genome shotgun (WGS) entry which is preliminary data.</text>
</comment>
<evidence type="ECO:0000313" key="2">
    <source>
        <dbReference type="EMBL" id="HAT1682921.1"/>
    </source>
</evidence>
<keyword evidence="1" id="KW-0472">Membrane</keyword>
<reference evidence="2" key="1">
    <citation type="journal article" date="2018" name="Genome Biol.">
        <title>SKESA: strategic k-mer extension for scrupulous assemblies.</title>
        <authorList>
            <person name="Souvorov A."/>
            <person name="Agarwala R."/>
            <person name="Lipman D.J."/>
        </authorList>
    </citation>
    <scope>NUCLEOTIDE SEQUENCE</scope>
    <source>
        <strain evidence="2">R404</strain>
    </source>
</reference>
<sequence length="307" mass="35507">MMIFDDDFISFITGPFGIFAMVALFMLYSQVSGLMSVLGRRRNRTRSERENRISLWNIALLIMFFALPFIGGFGFLLLFIMILIIRFMSSSDEGRFLKYQEILPTSKIRSMATGLVELQGSLHVQKQVKAPLSRQRCIGYYHTVHEELRNSDGERYYRLIHEKRHCEPFILQDATGKVQVDGEQLKFHLLPVAKEQYSANSVAREYLLQPGGNYLLIGQVVRRKGEMVVIRDHYRRVFGIAPFGHLKRKRKLNGLLRTFTVYSVVIALMVALFLTLPVGIKGQQLLIYYTDWSPFTVFHTPLLEITQ</sequence>
<feature type="transmembrane region" description="Helical" evidence="1">
    <location>
        <begin position="255"/>
        <end position="280"/>
    </location>
</feature>
<protein>
    <recommendedName>
        <fullName evidence="4">RING-type E3 ubiquitin transferase</fullName>
    </recommendedName>
</protein>
<organism evidence="2 3">
    <name type="scientific">Klebsiella oxytoca</name>
    <dbReference type="NCBI Taxonomy" id="571"/>
    <lineage>
        <taxon>Bacteria</taxon>
        <taxon>Pseudomonadati</taxon>
        <taxon>Pseudomonadota</taxon>
        <taxon>Gammaproteobacteria</taxon>
        <taxon>Enterobacterales</taxon>
        <taxon>Enterobacteriaceae</taxon>
        <taxon>Klebsiella/Raoultella group</taxon>
        <taxon>Klebsiella</taxon>
    </lineage>
</organism>
<dbReference type="AlphaFoldDB" id="A0AAN5REP4"/>
<reference evidence="2" key="2">
    <citation type="submission" date="2020-11" db="EMBL/GenBank/DDBJ databases">
        <authorList>
            <consortium name="NCBI Pathogen Detection Project"/>
        </authorList>
    </citation>
    <scope>NUCLEOTIDE SEQUENCE</scope>
    <source>
        <strain evidence="2">R404</strain>
    </source>
</reference>
<evidence type="ECO:0000256" key="1">
    <source>
        <dbReference type="SAM" id="Phobius"/>
    </source>
</evidence>